<keyword evidence="6" id="KW-0864">Zinc transport</keyword>
<feature type="transmembrane region" description="Helical" evidence="9">
    <location>
        <begin position="196"/>
        <end position="214"/>
    </location>
</feature>
<dbReference type="InterPro" id="IPR027469">
    <property type="entry name" value="Cation_efflux_TMD_sf"/>
</dbReference>
<evidence type="ECO:0000256" key="8">
    <source>
        <dbReference type="ARBA" id="ARBA00023136"/>
    </source>
</evidence>
<dbReference type="Gene3D" id="3.30.70.1350">
    <property type="entry name" value="Cation efflux protein, cytoplasmic domain"/>
    <property type="match status" value="1"/>
</dbReference>
<reference evidence="12 13" key="1">
    <citation type="submission" date="2021-07" db="EMBL/GenBank/DDBJ databases">
        <authorList>
            <person name="So Y."/>
        </authorList>
    </citation>
    <scope>NUCLEOTIDE SEQUENCE [LARGE SCALE GENOMIC DNA]</scope>
    <source>
        <strain evidence="12 13">Y3S6</strain>
    </source>
</reference>
<keyword evidence="6" id="KW-0862">Zinc</keyword>
<comment type="caution">
    <text evidence="12">The sequence shown here is derived from an EMBL/GenBank/DDBJ whole genome shotgun (WGS) entry which is preliminary data.</text>
</comment>
<evidence type="ECO:0000259" key="11">
    <source>
        <dbReference type="Pfam" id="PF16916"/>
    </source>
</evidence>
<keyword evidence="6" id="KW-0406">Ion transport</keyword>
<evidence type="ECO:0000256" key="6">
    <source>
        <dbReference type="ARBA" id="ARBA00022906"/>
    </source>
</evidence>
<evidence type="ECO:0000256" key="9">
    <source>
        <dbReference type="SAM" id="Phobius"/>
    </source>
</evidence>
<evidence type="ECO:0000259" key="10">
    <source>
        <dbReference type="Pfam" id="PF01545"/>
    </source>
</evidence>
<evidence type="ECO:0000256" key="3">
    <source>
        <dbReference type="ARBA" id="ARBA00022448"/>
    </source>
</evidence>
<proteinExistence type="inferred from homology"/>
<comment type="similarity">
    <text evidence="2">Belongs to the cation diffusion facilitator (CDF) transporter (TC 2.A.4) family. FieF subfamily.</text>
</comment>
<keyword evidence="3" id="KW-0813">Transport</keyword>
<name>A0ABS6ZPR9_9GAMM</name>
<dbReference type="Proteomes" id="UP000769617">
    <property type="component" value="Unassembled WGS sequence"/>
</dbReference>
<evidence type="ECO:0000256" key="4">
    <source>
        <dbReference type="ARBA" id="ARBA00022496"/>
    </source>
</evidence>
<dbReference type="InterPro" id="IPR058533">
    <property type="entry name" value="Cation_efflux_TM"/>
</dbReference>
<organism evidence="12 13">
    <name type="scientific">Billgrantia antri</name>
    <dbReference type="NCBI Taxonomy" id="2846777"/>
    <lineage>
        <taxon>Bacteria</taxon>
        <taxon>Pseudomonadati</taxon>
        <taxon>Pseudomonadota</taxon>
        <taxon>Gammaproteobacteria</taxon>
        <taxon>Oceanospirillales</taxon>
        <taxon>Halomonadaceae</taxon>
        <taxon>Billgrantia</taxon>
    </lineage>
</organism>
<keyword evidence="13" id="KW-1185">Reference proteome</keyword>
<dbReference type="NCBIfam" id="TIGR01297">
    <property type="entry name" value="CDF"/>
    <property type="match status" value="1"/>
</dbReference>
<protein>
    <submittedName>
        <fullName evidence="12">Cation diffusion facilitator family transporter</fullName>
    </submittedName>
</protein>
<dbReference type="InterPro" id="IPR050291">
    <property type="entry name" value="CDF_Transporter"/>
</dbReference>
<dbReference type="EMBL" id="JAHYCA010000004">
    <property type="protein sequence ID" value="MBW6392053.1"/>
    <property type="molecule type" value="Genomic_DNA"/>
</dbReference>
<feature type="domain" description="Cation efflux protein transmembrane" evidence="10">
    <location>
        <begin position="30"/>
        <end position="221"/>
    </location>
</feature>
<dbReference type="PANTHER" id="PTHR43840">
    <property type="entry name" value="MITOCHONDRIAL METAL TRANSPORTER 1-RELATED"/>
    <property type="match status" value="1"/>
</dbReference>
<feature type="transmembrane region" description="Helical" evidence="9">
    <location>
        <begin position="128"/>
        <end position="151"/>
    </location>
</feature>
<dbReference type="InterPro" id="IPR036837">
    <property type="entry name" value="Cation_efflux_CTD_sf"/>
</dbReference>
<feature type="domain" description="Cation efflux protein cytoplasmic" evidence="11">
    <location>
        <begin position="225"/>
        <end position="303"/>
    </location>
</feature>
<keyword evidence="4" id="KW-0408">Iron</keyword>
<dbReference type="InterPro" id="IPR027470">
    <property type="entry name" value="Cation_efflux_CTD"/>
</dbReference>
<dbReference type="SUPFAM" id="SSF160240">
    <property type="entry name" value="Cation efflux protein cytoplasmic domain-like"/>
    <property type="match status" value="1"/>
</dbReference>
<evidence type="ECO:0000256" key="5">
    <source>
        <dbReference type="ARBA" id="ARBA00022692"/>
    </source>
</evidence>
<evidence type="ECO:0000256" key="1">
    <source>
        <dbReference type="ARBA" id="ARBA00004141"/>
    </source>
</evidence>
<dbReference type="SUPFAM" id="SSF161111">
    <property type="entry name" value="Cation efflux protein transmembrane domain-like"/>
    <property type="match status" value="1"/>
</dbReference>
<evidence type="ECO:0000313" key="12">
    <source>
        <dbReference type="EMBL" id="MBW6392053.1"/>
    </source>
</evidence>
<keyword evidence="4" id="KW-0410">Iron transport</keyword>
<sequence length="396" mass="43133">MNATSPSPAQGSTLSRQTQAREAHRVTLIGAGIDCLVGLLKLIAGLLVGSAALIADGIHSFSDLVTDGFVMAATHFGRQAPDSDHPYGHGRIETLATLWLGSVLIFVAGGIAWASLSRLLAGEPIPAPGLWAIGVAVVSLAAKEWIFRYTMIVARRVRSRLLEANAWHSRSDALSTGVVLVGLVAAQFGIGWVDAVAAIIVGVMVGQVGWRLLWESGRELIDTALPERDQEQMKAIAEAVPGVDSVHDLRTRSVGSHVVLDLHIVVPPRLTVSEAHEIGNAVSRQLRNAYPELADVTFHIDPEDDSDQIEHSLRPGLPLRQDVESMLDEAWRECPVWQDRVALDLHYLAEQIDVSVYVHELPPRRSLEDVALELRESSRELTWLGRLRVWQGPGKG</sequence>
<dbReference type="PANTHER" id="PTHR43840:SF15">
    <property type="entry name" value="MITOCHONDRIAL METAL TRANSPORTER 1-RELATED"/>
    <property type="match status" value="1"/>
</dbReference>
<dbReference type="RefSeq" id="WP_219792527.1">
    <property type="nucleotide sequence ID" value="NZ_JAHYCA010000004.1"/>
</dbReference>
<evidence type="ECO:0000256" key="2">
    <source>
        <dbReference type="ARBA" id="ARBA00010212"/>
    </source>
</evidence>
<gene>
    <name evidence="12" type="ORF">KPL81_12905</name>
</gene>
<keyword evidence="8 9" id="KW-0472">Membrane</keyword>
<keyword evidence="7 9" id="KW-1133">Transmembrane helix</keyword>
<dbReference type="Pfam" id="PF01545">
    <property type="entry name" value="Cation_efflux"/>
    <property type="match status" value="1"/>
</dbReference>
<dbReference type="Gene3D" id="1.20.1510.10">
    <property type="entry name" value="Cation efflux protein transmembrane domain"/>
    <property type="match status" value="1"/>
</dbReference>
<comment type="subcellular location">
    <subcellularLocation>
        <location evidence="1">Membrane</location>
        <topology evidence="1">Multi-pass membrane protein</topology>
    </subcellularLocation>
</comment>
<keyword evidence="5 9" id="KW-0812">Transmembrane</keyword>
<feature type="transmembrane region" description="Helical" evidence="9">
    <location>
        <begin position="95"/>
        <end position="116"/>
    </location>
</feature>
<dbReference type="Pfam" id="PF16916">
    <property type="entry name" value="ZT_dimer"/>
    <property type="match status" value="1"/>
</dbReference>
<evidence type="ECO:0000313" key="13">
    <source>
        <dbReference type="Proteomes" id="UP000769617"/>
    </source>
</evidence>
<evidence type="ECO:0000256" key="7">
    <source>
        <dbReference type="ARBA" id="ARBA00022989"/>
    </source>
</evidence>
<dbReference type="InterPro" id="IPR002524">
    <property type="entry name" value="Cation_efflux"/>
</dbReference>
<accession>A0ABS6ZPR9</accession>